<feature type="compositionally biased region" description="Low complexity" evidence="1">
    <location>
        <begin position="351"/>
        <end position="362"/>
    </location>
</feature>
<dbReference type="Gene3D" id="3.30.559.10">
    <property type="entry name" value="Chloramphenicol acetyltransferase-like domain"/>
    <property type="match status" value="1"/>
</dbReference>
<dbReference type="InterPro" id="IPR001242">
    <property type="entry name" value="Condensation_dom"/>
</dbReference>
<evidence type="ECO:0000256" key="1">
    <source>
        <dbReference type="SAM" id="MobiDB-lite"/>
    </source>
</evidence>
<dbReference type="PhylomeDB" id="A0A0G4FI25"/>
<dbReference type="VEuPathDB" id="CryptoDB:Cvel_17058"/>
<dbReference type="InterPro" id="IPR052058">
    <property type="entry name" value="Alcohol_O-acetyltransferase"/>
</dbReference>
<feature type="region of interest" description="Disordered" evidence="1">
    <location>
        <begin position="520"/>
        <end position="569"/>
    </location>
</feature>
<evidence type="ECO:0000259" key="2">
    <source>
        <dbReference type="Pfam" id="PF00668"/>
    </source>
</evidence>
<proteinExistence type="predicted"/>
<evidence type="ECO:0000313" key="3">
    <source>
        <dbReference type="EMBL" id="CEM12986.1"/>
    </source>
</evidence>
<dbReference type="EMBL" id="CDMZ01000379">
    <property type="protein sequence ID" value="CEM12986.1"/>
    <property type="molecule type" value="Genomic_DNA"/>
</dbReference>
<gene>
    <name evidence="3" type="ORF">Cvel_17058</name>
</gene>
<protein>
    <recommendedName>
        <fullName evidence="2">Condensation domain-containing protein</fullName>
    </recommendedName>
</protein>
<dbReference type="PANTHER" id="PTHR28037:SF1">
    <property type="entry name" value="ALCOHOL O-ACETYLTRANSFERASE 1-RELATED"/>
    <property type="match status" value="1"/>
</dbReference>
<dbReference type="Pfam" id="PF00668">
    <property type="entry name" value="Condensation"/>
    <property type="match status" value="1"/>
</dbReference>
<feature type="compositionally biased region" description="Low complexity" evidence="1">
    <location>
        <begin position="205"/>
        <end position="221"/>
    </location>
</feature>
<feature type="region of interest" description="Disordered" evidence="1">
    <location>
        <begin position="346"/>
        <end position="391"/>
    </location>
</feature>
<dbReference type="AlphaFoldDB" id="A0A0G4FI25"/>
<feature type="domain" description="Condensation" evidence="2">
    <location>
        <begin position="46"/>
        <end position="179"/>
    </location>
</feature>
<name>A0A0G4FI25_9ALVE</name>
<accession>A0A0G4FI25</accession>
<dbReference type="GO" id="GO:0003824">
    <property type="term" value="F:catalytic activity"/>
    <property type="evidence" value="ECO:0007669"/>
    <property type="project" value="InterPro"/>
</dbReference>
<feature type="compositionally biased region" description="Polar residues" evidence="1">
    <location>
        <begin position="541"/>
        <end position="553"/>
    </location>
</feature>
<dbReference type="InterPro" id="IPR023213">
    <property type="entry name" value="CAT-like_dom_sf"/>
</dbReference>
<feature type="region of interest" description="Disordered" evidence="1">
    <location>
        <begin position="188"/>
        <end position="241"/>
    </location>
</feature>
<sequence>MPPTNRPPPRRSSIPTKEDVQVRKLDQYELFFDCAQEAGNLLILNPVTLRVNQPLDVADLQTASLAMAKRHQALRVRILNIQEKEGGRYKRYFYETQEEDIRVDVRESVHHQWDPAASEEQLEGFDVARGPLFRLVLCQPSFTGADEKLPFRQSILGLFHHSIMDGISMQEFWSEFIPLMQKSSVLRSSRTSAPAGKQKEKDGDASSSVASALATSPQISLPAPPPSPQAHPSSSVFSPTVGVSAGQGTHLQVPPFSPSVNTSIVDLLSETGTHKGGRPRTEKEVVALLADGRPSTRLPAPMISYIPDSLTLRAIRPLTHLTSTAGGLYSIVRNYVFPNPFSKHFPDDTSGEALPSSSSEGSQPGGSIAGDRGETASLPDGVSRESVMSSVEDGETSIVPMHFDKNLTLALVKACKAKGVSVNAGITAIAGVAMRQVILEERAKGRGGCFSGSYTENDSAAGGKGKSFGFYSFQCVSSRRWAPFLDGRGAQTQAQAGEGTRMKTLEELTGDTWESLAGVPSERVTSEAEMKASPALKSEPESLSTAACSNETVPHQAARGGAGMADSSSASASTSTALVKYDHTKDTRPAGLGCYVVLSPFPVVVSGSGESEVDRVWTSAGKVKKDTAVLAKKDPIPGTWQWQAVSTYLSRVFQYHGLEGFARVASVRPRMSCFMVSNTLQWNPNRAFADEMSTFLSTKETTGVPEELQCEVESTFFGTTNHRVGNSLFVHNLMTVEGSLCWGLEYHTNTTSHAIARRYAKRIEKTLRAVARGDDRLAEKTPARRTSDPTPRRASR</sequence>
<dbReference type="PANTHER" id="PTHR28037">
    <property type="entry name" value="ALCOHOL O-ACETYLTRANSFERASE 1-RELATED"/>
    <property type="match status" value="1"/>
</dbReference>
<organism evidence="3">
    <name type="scientific">Chromera velia CCMP2878</name>
    <dbReference type="NCBI Taxonomy" id="1169474"/>
    <lineage>
        <taxon>Eukaryota</taxon>
        <taxon>Sar</taxon>
        <taxon>Alveolata</taxon>
        <taxon>Colpodellida</taxon>
        <taxon>Chromeraceae</taxon>
        <taxon>Chromera</taxon>
    </lineage>
</organism>
<dbReference type="SUPFAM" id="SSF52777">
    <property type="entry name" value="CoA-dependent acyltransferases"/>
    <property type="match status" value="1"/>
</dbReference>
<reference evidence="3" key="1">
    <citation type="submission" date="2014-11" db="EMBL/GenBank/DDBJ databases">
        <authorList>
            <person name="Otto D Thomas"/>
            <person name="Naeem Raeece"/>
        </authorList>
    </citation>
    <scope>NUCLEOTIDE SEQUENCE</scope>
</reference>
<feature type="region of interest" description="Disordered" evidence="1">
    <location>
        <begin position="772"/>
        <end position="796"/>
    </location>
</feature>